<dbReference type="Proteomes" id="UP000595362">
    <property type="component" value="Chromosome"/>
</dbReference>
<dbReference type="AlphaFoldDB" id="A0A7T5R0B7"/>
<evidence type="ECO:0000256" key="1">
    <source>
        <dbReference type="SAM" id="SignalP"/>
    </source>
</evidence>
<dbReference type="EMBL" id="CP066681">
    <property type="protein sequence ID" value="QQG35183.1"/>
    <property type="molecule type" value="Genomic_DNA"/>
</dbReference>
<name>A0A7T5R0B7_9BACT</name>
<feature type="chain" id="PRO_5032869144" evidence="1">
    <location>
        <begin position="24"/>
        <end position="368"/>
    </location>
</feature>
<feature type="signal peptide" evidence="1">
    <location>
        <begin position="1"/>
        <end position="23"/>
    </location>
</feature>
<feature type="domain" description="Toxin co-regulated pilus biosynthesis protein Q C-terminal" evidence="2">
    <location>
        <begin position="267"/>
        <end position="336"/>
    </location>
</feature>
<reference evidence="3 4" key="1">
    <citation type="submission" date="2020-07" db="EMBL/GenBank/DDBJ databases">
        <title>Huge and variable diversity of episymbiotic CPR bacteria and DPANN archaea in groundwater ecosystems.</title>
        <authorList>
            <person name="He C.Y."/>
            <person name="Keren R."/>
            <person name="Whittaker M."/>
            <person name="Farag I.F."/>
            <person name="Doudna J."/>
            <person name="Cate J.H.D."/>
            <person name="Banfield J.F."/>
        </authorList>
    </citation>
    <scope>NUCLEOTIDE SEQUENCE [LARGE SCALE GENOMIC DNA]</scope>
    <source>
        <strain evidence="3">NC_groundwater_70_Ag_B-0.1um_54_66</strain>
    </source>
</reference>
<keyword evidence="1" id="KW-0732">Signal</keyword>
<evidence type="ECO:0000259" key="2">
    <source>
        <dbReference type="Pfam" id="PF10671"/>
    </source>
</evidence>
<accession>A0A7T5R0B7</accession>
<gene>
    <name evidence="3" type="ORF">HYS17_06315</name>
</gene>
<sequence length="368" mass="39423">MKTAIRALMGVCALCGMQPSAQAQDVTHMLMPSNAWLVGPTTLAEGSDVEAAGVPCLMVTSFSNNYEMRISGGGRQIMAMALNVREKGFTPGESYLMKLSFSEDDGFEAPAQAFSEDTLVVGLSQQPDFYKGLSESDALYVTLGDARMQFSLLGVPQGLKRLEQCFQPPTESIREAAVEEDGKQPPAPGLHTLGSGEVDALKDMITDEESPAAPVAVTQEALPASDEGARKKDVQPVQDVQPRDILVPKAGQKGAAVATAPASPRMQWRVMKGGGLEGVLGVWAQSVNMRLIWQAGQSYSVPESLSMQGTFEDVVQKVLEQFPADRPRPVGKIFVDPSTRQKVLLIETSVPAAQMPVDGAYEPILSPQ</sequence>
<dbReference type="Pfam" id="PF10671">
    <property type="entry name" value="TcpQ"/>
    <property type="match status" value="1"/>
</dbReference>
<dbReference type="InterPro" id="IPR018927">
    <property type="entry name" value="Pilus_synth_Q_C"/>
</dbReference>
<proteinExistence type="predicted"/>
<evidence type="ECO:0000313" key="3">
    <source>
        <dbReference type="EMBL" id="QQG35183.1"/>
    </source>
</evidence>
<evidence type="ECO:0000313" key="4">
    <source>
        <dbReference type="Proteomes" id="UP000595362"/>
    </source>
</evidence>
<organism evidence="3 4">
    <name type="scientific">Micavibrio aeruginosavorus</name>
    <dbReference type="NCBI Taxonomy" id="349221"/>
    <lineage>
        <taxon>Bacteria</taxon>
        <taxon>Pseudomonadati</taxon>
        <taxon>Bdellovibrionota</taxon>
        <taxon>Bdellovibrionia</taxon>
        <taxon>Bdellovibrionales</taxon>
        <taxon>Pseudobdellovibrionaceae</taxon>
        <taxon>Micavibrio</taxon>
    </lineage>
</organism>
<protein>
    <submittedName>
        <fullName evidence="3">TcpQ domain-containing protein</fullName>
    </submittedName>
</protein>